<feature type="compositionally biased region" description="Polar residues" evidence="6">
    <location>
        <begin position="300"/>
        <end position="309"/>
    </location>
</feature>
<dbReference type="Pfam" id="PF01582">
    <property type="entry name" value="TIR"/>
    <property type="match status" value="1"/>
</dbReference>
<feature type="region of interest" description="Disordered" evidence="6">
    <location>
        <begin position="649"/>
        <end position="671"/>
    </location>
</feature>
<dbReference type="InterPro" id="IPR000742">
    <property type="entry name" value="EGF"/>
</dbReference>
<feature type="compositionally biased region" description="Polar residues" evidence="6">
    <location>
        <begin position="586"/>
        <end position="596"/>
    </location>
</feature>
<feature type="compositionally biased region" description="Polar residues" evidence="6">
    <location>
        <begin position="53"/>
        <end position="78"/>
    </location>
</feature>
<feature type="compositionally biased region" description="Low complexity" evidence="6">
    <location>
        <begin position="200"/>
        <end position="214"/>
    </location>
</feature>
<sequence>MALVNILILYVVCLASIASPHLQKREIFDFGPNSFPSQPAEESNDPFAGDQKGGSTASVNDPANENSGKGQTFNFGSTTANDNGASNDSNNNSGTNNGDPTGESFNFGGSFDWDQATEVETEDPFAGQNLDFWKNPQKKGDSSEPNSPIPDPGDTGNTEGEEAPTNVKETNPSEHSGPSFGGSDEGTAVGASKSGENKSFDFSNNNGGSSPDGNVWDDGMTVPTVDIWEKANLPQLDDKESEESSEIKVVAECSVDYCKFLDPCDPGETCRMDPDCKFVQCVKISESKQTGPETKEETVSGDTSIAEQMTSEPLRPLEERTCGNGTLFKCRHGVCDNTGGGVVCMCDEKWSGDLCEKPCWLSCVHGLCAHKEEKKPDTYTVEDLYCNCEHDWVGGRCEMTKPDPEREAKILAGGLTAALVIVVAIAVALPVLLWRLRVVFIMKVVNIFKDYEDDDGKVYDAYVSMSPTPEAEKFVYSLLRPRLEDVGFKLYLQARDQPAGEAISETILDAVTQSRRTILIINPDYVEREWSRFEFLIAQHETLKLKQRIIPIILKDLCEEARKKDKTLKHIMESVKCLQYPHLKSENSSTSPQSVSREQHSQVDVLKKEKKFKKKECKFWERLELTMPKKRKSSEKKLSFLEKLKMCKKSRDKEQSASEHSTKSSKAKVLENKKKADELEAEFTNPNILGLAYKNILNAHVVDMVDLKDPLSKDKVGVEKSIEIGHTNLAADDVSVEIQL</sequence>
<keyword evidence="10" id="KW-1185">Reference proteome</keyword>
<evidence type="ECO:0000256" key="5">
    <source>
        <dbReference type="ARBA" id="ARBA00023136"/>
    </source>
</evidence>
<evidence type="ECO:0000256" key="1">
    <source>
        <dbReference type="ARBA" id="ARBA00004370"/>
    </source>
</evidence>
<feature type="domain" description="TIR" evidence="9">
    <location>
        <begin position="457"/>
        <end position="603"/>
    </location>
</feature>
<evidence type="ECO:0000259" key="9">
    <source>
        <dbReference type="PROSITE" id="PS50104"/>
    </source>
</evidence>
<feature type="chain" id="PRO_5047039943" evidence="8">
    <location>
        <begin position="19"/>
        <end position="740"/>
    </location>
</feature>
<reference evidence="11" key="1">
    <citation type="submission" date="2025-08" db="UniProtKB">
        <authorList>
            <consortium name="RefSeq"/>
        </authorList>
    </citation>
    <scope>IDENTIFICATION</scope>
</reference>
<dbReference type="Gene3D" id="2.10.25.10">
    <property type="entry name" value="Laminin"/>
    <property type="match status" value="1"/>
</dbReference>
<keyword evidence="5 7" id="KW-0472">Membrane</keyword>
<dbReference type="Gene3D" id="3.40.50.10140">
    <property type="entry name" value="Toll/interleukin-1 receptor homology (TIR) domain"/>
    <property type="match status" value="1"/>
</dbReference>
<accession>A0ABM1A104</accession>
<dbReference type="CDD" id="cd00054">
    <property type="entry name" value="EGF_CA"/>
    <property type="match status" value="1"/>
</dbReference>
<dbReference type="PRINTS" id="PR01537">
    <property type="entry name" value="INTRLKN1R1F"/>
</dbReference>
<keyword evidence="3 8" id="KW-0732">Signal</keyword>
<dbReference type="InterPro" id="IPR035897">
    <property type="entry name" value="Toll_tir_struct_dom_sf"/>
</dbReference>
<evidence type="ECO:0000313" key="10">
    <source>
        <dbReference type="Proteomes" id="UP000694888"/>
    </source>
</evidence>
<evidence type="ECO:0000313" key="11">
    <source>
        <dbReference type="RefSeq" id="XP_012938631.1"/>
    </source>
</evidence>
<feature type="signal peptide" evidence="8">
    <location>
        <begin position="1"/>
        <end position="18"/>
    </location>
</feature>
<organism evidence="10 11">
    <name type="scientific">Aplysia californica</name>
    <name type="common">California sea hare</name>
    <dbReference type="NCBI Taxonomy" id="6500"/>
    <lineage>
        <taxon>Eukaryota</taxon>
        <taxon>Metazoa</taxon>
        <taxon>Spiralia</taxon>
        <taxon>Lophotrochozoa</taxon>
        <taxon>Mollusca</taxon>
        <taxon>Gastropoda</taxon>
        <taxon>Heterobranchia</taxon>
        <taxon>Euthyneura</taxon>
        <taxon>Tectipleura</taxon>
        <taxon>Aplysiida</taxon>
        <taxon>Aplysioidea</taxon>
        <taxon>Aplysiidae</taxon>
        <taxon>Aplysia</taxon>
    </lineage>
</organism>
<feature type="transmembrane region" description="Helical" evidence="7">
    <location>
        <begin position="410"/>
        <end position="434"/>
    </location>
</feature>
<dbReference type="InterPro" id="IPR000157">
    <property type="entry name" value="TIR_dom"/>
</dbReference>
<feature type="region of interest" description="Disordered" evidence="6">
    <location>
        <begin position="290"/>
        <end position="309"/>
    </location>
</feature>
<dbReference type="PROSITE" id="PS00022">
    <property type="entry name" value="EGF_1"/>
    <property type="match status" value="1"/>
</dbReference>
<proteinExistence type="predicted"/>
<dbReference type="SUPFAM" id="SSF52200">
    <property type="entry name" value="Toll/Interleukin receptor TIR domain"/>
    <property type="match status" value="1"/>
</dbReference>
<evidence type="ECO:0000256" key="2">
    <source>
        <dbReference type="ARBA" id="ARBA00022692"/>
    </source>
</evidence>
<evidence type="ECO:0000256" key="6">
    <source>
        <dbReference type="SAM" id="MobiDB-lite"/>
    </source>
</evidence>
<evidence type="ECO:0000256" key="3">
    <source>
        <dbReference type="ARBA" id="ARBA00022729"/>
    </source>
</evidence>
<evidence type="ECO:0000256" key="7">
    <source>
        <dbReference type="SAM" id="Phobius"/>
    </source>
</evidence>
<keyword evidence="2 7" id="KW-0812">Transmembrane</keyword>
<dbReference type="PANTHER" id="PTHR24365">
    <property type="entry name" value="TOLL-LIKE RECEPTOR"/>
    <property type="match status" value="1"/>
</dbReference>
<dbReference type="PANTHER" id="PTHR24365:SF541">
    <property type="entry name" value="PROTEIN TOLL-RELATED"/>
    <property type="match status" value="1"/>
</dbReference>
<name>A0ABM1A104_APLCA</name>
<keyword evidence="4 7" id="KW-1133">Transmembrane helix</keyword>
<feature type="compositionally biased region" description="Polar residues" evidence="6">
    <location>
        <begin position="167"/>
        <end position="176"/>
    </location>
</feature>
<evidence type="ECO:0000256" key="8">
    <source>
        <dbReference type="SAM" id="SignalP"/>
    </source>
</evidence>
<dbReference type="GeneID" id="101856027"/>
<dbReference type="PROSITE" id="PS50104">
    <property type="entry name" value="TIR"/>
    <property type="match status" value="1"/>
</dbReference>
<feature type="compositionally biased region" description="Low complexity" evidence="6">
    <location>
        <begin position="79"/>
        <end position="99"/>
    </location>
</feature>
<dbReference type="Proteomes" id="UP000694888">
    <property type="component" value="Unplaced"/>
</dbReference>
<dbReference type="SMART" id="SM00255">
    <property type="entry name" value="TIR"/>
    <property type="match status" value="1"/>
</dbReference>
<feature type="region of interest" description="Disordered" evidence="6">
    <location>
        <begin position="124"/>
        <end position="220"/>
    </location>
</feature>
<comment type="subcellular location">
    <subcellularLocation>
        <location evidence="1">Membrane</location>
    </subcellularLocation>
</comment>
<evidence type="ECO:0000256" key="4">
    <source>
        <dbReference type="ARBA" id="ARBA00022989"/>
    </source>
</evidence>
<dbReference type="RefSeq" id="XP_012938631.1">
    <property type="nucleotide sequence ID" value="XM_013083177.2"/>
</dbReference>
<gene>
    <name evidence="11" type="primary">LOC101856027</name>
</gene>
<feature type="region of interest" description="Disordered" evidence="6">
    <location>
        <begin position="33"/>
        <end position="111"/>
    </location>
</feature>
<protein>
    <submittedName>
        <fullName evidence="11">Uncharacterized protein LOC101856027</fullName>
    </submittedName>
</protein>
<feature type="region of interest" description="Disordered" evidence="6">
    <location>
        <begin position="583"/>
        <end position="602"/>
    </location>
</feature>